<sequence length="185" mass="21069">MEKISPQCGDIGQEKRGYKFPDENISIKKLTKTNETTEKKPDENFMYTIVGCDDKEESDDLPKTHSPSDESHHDRHVYAEPLIRSIWGGRFNVYTGATYTTMEGFSAFVSSKACKKVYEEAVQFPPMKYEGVYDTLVFDMITGDLVLRAFLGKAELLIFTSLDLPLPISRFQGKIYLWGALRGKM</sequence>
<dbReference type="Pfam" id="PF23121">
    <property type="entry name" value="SPOC_AIPP2"/>
    <property type="match status" value="1"/>
</dbReference>
<comment type="caution">
    <text evidence="7">The sequence shown here is derived from an EMBL/GenBank/DDBJ whole genome shotgun (WGS) entry which is preliminary data.</text>
</comment>
<keyword evidence="8" id="KW-1185">Reference proteome</keyword>
<keyword evidence="5" id="KW-0804">Transcription</keyword>
<feature type="domain" description="AIPP2-like SPOC-like" evidence="6">
    <location>
        <begin position="127"/>
        <end position="179"/>
    </location>
</feature>
<reference evidence="7" key="1">
    <citation type="submission" date="2019-10" db="EMBL/GenBank/DDBJ databases">
        <authorList>
            <person name="Zhang R."/>
            <person name="Pan Y."/>
            <person name="Wang J."/>
            <person name="Ma R."/>
            <person name="Yu S."/>
        </authorList>
    </citation>
    <scope>NUCLEOTIDE SEQUENCE</scope>
    <source>
        <strain evidence="7">LA-IB0</strain>
        <tissue evidence="7">Leaf</tissue>
    </source>
</reference>
<dbReference type="InterPro" id="IPR056280">
    <property type="entry name" value="AIPP2-like_SPOC"/>
</dbReference>
<evidence type="ECO:0000256" key="5">
    <source>
        <dbReference type="ARBA" id="ARBA00023163"/>
    </source>
</evidence>
<evidence type="ECO:0000256" key="1">
    <source>
        <dbReference type="ARBA" id="ARBA00022723"/>
    </source>
</evidence>
<evidence type="ECO:0000256" key="4">
    <source>
        <dbReference type="ARBA" id="ARBA00023015"/>
    </source>
</evidence>
<dbReference type="AlphaFoldDB" id="A0AAV6WFD8"/>
<keyword evidence="4" id="KW-0805">Transcription regulation</keyword>
<proteinExistence type="predicted"/>
<dbReference type="InterPro" id="IPR049914">
    <property type="entry name" value="PHD1-3/5-6"/>
</dbReference>
<evidence type="ECO:0000256" key="2">
    <source>
        <dbReference type="ARBA" id="ARBA00022771"/>
    </source>
</evidence>
<dbReference type="EMBL" id="WHWC01000017">
    <property type="protein sequence ID" value="KAG8366137.1"/>
    <property type="molecule type" value="Genomic_DNA"/>
</dbReference>
<keyword evidence="3" id="KW-0862">Zinc</keyword>
<protein>
    <recommendedName>
        <fullName evidence="6">AIPP2-like SPOC-like domain-containing protein</fullName>
    </recommendedName>
</protein>
<dbReference type="GO" id="GO:0008270">
    <property type="term" value="F:zinc ion binding"/>
    <property type="evidence" value="ECO:0007669"/>
    <property type="project" value="UniProtKB-KW"/>
</dbReference>
<dbReference type="Proteomes" id="UP000826271">
    <property type="component" value="Unassembled WGS sequence"/>
</dbReference>
<evidence type="ECO:0000313" key="8">
    <source>
        <dbReference type="Proteomes" id="UP000826271"/>
    </source>
</evidence>
<evidence type="ECO:0000256" key="3">
    <source>
        <dbReference type="ARBA" id="ARBA00022833"/>
    </source>
</evidence>
<name>A0AAV6WFD8_9LAMI</name>
<keyword evidence="2" id="KW-0863">Zinc-finger</keyword>
<dbReference type="PANTHER" id="PTHR33304">
    <property type="match status" value="1"/>
</dbReference>
<keyword evidence="1" id="KW-0479">Metal-binding</keyword>
<accession>A0AAV6WFD8</accession>
<evidence type="ECO:0000259" key="6">
    <source>
        <dbReference type="Pfam" id="PF23121"/>
    </source>
</evidence>
<evidence type="ECO:0000313" key="7">
    <source>
        <dbReference type="EMBL" id="KAG8366137.1"/>
    </source>
</evidence>
<organism evidence="7 8">
    <name type="scientific">Buddleja alternifolia</name>
    <dbReference type="NCBI Taxonomy" id="168488"/>
    <lineage>
        <taxon>Eukaryota</taxon>
        <taxon>Viridiplantae</taxon>
        <taxon>Streptophyta</taxon>
        <taxon>Embryophyta</taxon>
        <taxon>Tracheophyta</taxon>
        <taxon>Spermatophyta</taxon>
        <taxon>Magnoliopsida</taxon>
        <taxon>eudicotyledons</taxon>
        <taxon>Gunneridae</taxon>
        <taxon>Pentapetalae</taxon>
        <taxon>asterids</taxon>
        <taxon>lamiids</taxon>
        <taxon>Lamiales</taxon>
        <taxon>Scrophulariaceae</taxon>
        <taxon>Buddlejeae</taxon>
        <taxon>Buddleja</taxon>
    </lineage>
</organism>
<dbReference type="PANTHER" id="PTHR33304:SF49">
    <property type="entry name" value="OS12G0161500 PROTEIN"/>
    <property type="match status" value="1"/>
</dbReference>
<dbReference type="GO" id="GO:0034244">
    <property type="term" value="P:negative regulation of transcription elongation by RNA polymerase II"/>
    <property type="evidence" value="ECO:0007669"/>
    <property type="project" value="InterPro"/>
</dbReference>
<gene>
    <name evidence="7" type="ORF">BUALT_Bualt17G0044700</name>
</gene>
<dbReference type="GO" id="GO:0140566">
    <property type="term" value="F:histone reader activity"/>
    <property type="evidence" value="ECO:0007669"/>
    <property type="project" value="InterPro"/>
</dbReference>